<reference evidence="3 4" key="2">
    <citation type="submission" date="2016-10" db="EMBL/GenBank/DDBJ databases">
        <authorList>
            <person name="de Groot N.N."/>
        </authorList>
    </citation>
    <scope>NUCLEOTIDE SEQUENCE [LARGE SCALE GENOMIC DNA]</scope>
    <source>
        <strain evidence="2">Nm10</strain>
        <strain evidence="3 4">Nm9</strain>
    </source>
</reference>
<proteinExistence type="predicted"/>
<evidence type="ECO:0000313" key="4">
    <source>
        <dbReference type="Proteomes" id="UP000181998"/>
    </source>
</evidence>
<evidence type="ECO:0000256" key="1">
    <source>
        <dbReference type="SAM" id="MobiDB-lite"/>
    </source>
</evidence>
<evidence type="ECO:0000313" key="2">
    <source>
        <dbReference type="EMBL" id="SDU26641.1"/>
    </source>
</evidence>
<dbReference type="Proteomes" id="UP000182882">
    <property type="component" value="Unassembled WGS sequence"/>
</dbReference>
<organism evidence="3 4">
    <name type="scientific">Nitrosomonas ureae</name>
    <dbReference type="NCBI Taxonomy" id="44577"/>
    <lineage>
        <taxon>Bacteria</taxon>
        <taxon>Pseudomonadati</taxon>
        <taxon>Pseudomonadota</taxon>
        <taxon>Betaproteobacteria</taxon>
        <taxon>Nitrosomonadales</taxon>
        <taxon>Nitrosomonadaceae</taxon>
        <taxon>Nitrosomonas</taxon>
    </lineage>
</organism>
<feature type="compositionally biased region" description="Basic and acidic residues" evidence="1">
    <location>
        <begin position="30"/>
        <end position="75"/>
    </location>
</feature>
<sequence>MMNNDNKLFWFVLIFGVFIFPSTDVLSESDTDRKETYEPQNVRKFESGRTNQLKEDADLRGRTEENKGNFDKNVPRGDGIVHPPAKNSESPLHNPDVPSEAGY</sequence>
<keyword evidence="5" id="KW-1185">Reference proteome</keyword>
<reference evidence="5" key="1">
    <citation type="submission" date="2016-10" db="EMBL/GenBank/DDBJ databases">
        <authorList>
            <person name="Varghese N."/>
            <person name="Submissions S."/>
        </authorList>
    </citation>
    <scope>NUCLEOTIDE SEQUENCE [LARGE SCALE GENOMIC DNA]</scope>
    <source>
        <strain evidence="5">Nm10</strain>
    </source>
</reference>
<dbReference type="AlphaFoldDB" id="A0A1H9B2M9"/>
<evidence type="ECO:0000313" key="5">
    <source>
        <dbReference type="Proteomes" id="UP000182882"/>
    </source>
</evidence>
<feature type="region of interest" description="Disordered" evidence="1">
    <location>
        <begin position="28"/>
        <end position="103"/>
    </location>
</feature>
<dbReference type="RefSeq" id="WP_110381661.1">
    <property type="nucleotide sequence ID" value="NZ_CP013341.1"/>
</dbReference>
<gene>
    <name evidence="2" type="ORF">SAMN05216406_1416</name>
    <name evidence="3" type="ORF">SAMN05421510_10065</name>
</gene>
<dbReference type="EMBL" id="FOFX01000006">
    <property type="protein sequence ID" value="SEP83109.1"/>
    <property type="molecule type" value="Genomic_DNA"/>
</dbReference>
<evidence type="ECO:0000313" key="3">
    <source>
        <dbReference type="EMBL" id="SEP83109.1"/>
    </source>
</evidence>
<accession>A0A1H9B2M9</accession>
<dbReference type="Proteomes" id="UP000181998">
    <property type="component" value="Unassembled WGS sequence"/>
</dbReference>
<protein>
    <submittedName>
        <fullName evidence="3">Uncharacterized protein</fullName>
    </submittedName>
</protein>
<name>A0A1H9B2M9_9PROT</name>
<dbReference type="EMBL" id="FNLN01000041">
    <property type="protein sequence ID" value="SDU26641.1"/>
    <property type="molecule type" value="Genomic_DNA"/>
</dbReference>